<keyword evidence="2" id="KW-1185">Reference proteome</keyword>
<name>A0AAW0B9T4_9AGAR</name>
<organism evidence="1 2">
    <name type="scientific">Favolaschia claudopus</name>
    <dbReference type="NCBI Taxonomy" id="2862362"/>
    <lineage>
        <taxon>Eukaryota</taxon>
        <taxon>Fungi</taxon>
        <taxon>Dikarya</taxon>
        <taxon>Basidiomycota</taxon>
        <taxon>Agaricomycotina</taxon>
        <taxon>Agaricomycetes</taxon>
        <taxon>Agaricomycetidae</taxon>
        <taxon>Agaricales</taxon>
        <taxon>Marasmiineae</taxon>
        <taxon>Mycenaceae</taxon>
        <taxon>Favolaschia</taxon>
    </lineage>
</organism>
<evidence type="ECO:0000313" key="1">
    <source>
        <dbReference type="EMBL" id="KAK7023067.1"/>
    </source>
</evidence>
<proteinExistence type="predicted"/>
<dbReference type="InterPro" id="IPR032675">
    <property type="entry name" value="LRR_dom_sf"/>
</dbReference>
<dbReference type="Proteomes" id="UP001362999">
    <property type="component" value="Unassembled WGS sequence"/>
</dbReference>
<dbReference type="Gene3D" id="3.80.10.10">
    <property type="entry name" value="Ribonuclease Inhibitor"/>
    <property type="match status" value="1"/>
</dbReference>
<gene>
    <name evidence="1" type="ORF">R3P38DRAFT_2627941</name>
</gene>
<accession>A0AAW0B9T4</accession>
<dbReference type="EMBL" id="JAWWNJ010000036">
    <property type="protein sequence ID" value="KAK7023067.1"/>
    <property type="molecule type" value="Genomic_DNA"/>
</dbReference>
<reference evidence="1 2" key="1">
    <citation type="journal article" date="2024" name="J Genomics">
        <title>Draft genome sequencing and assembly of Favolaschia claudopus CIRM-BRFM 2984 isolated from oak limbs.</title>
        <authorList>
            <person name="Navarro D."/>
            <person name="Drula E."/>
            <person name="Chaduli D."/>
            <person name="Cazenave R."/>
            <person name="Ahrendt S."/>
            <person name="Wang J."/>
            <person name="Lipzen A."/>
            <person name="Daum C."/>
            <person name="Barry K."/>
            <person name="Grigoriev I.V."/>
            <person name="Favel A."/>
            <person name="Rosso M.N."/>
            <person name="Martin F."/>
        </authorList>
    </citation>
    <scope>NUCLEOTIDE SEQUENCE [LARGE SCALE GENOMIC DNA]</scope>
    <source>
        <strain evidence="1 2">CIRM-BRFM 2984</strain>
    </source>
</reference>
<evidence type="ECO:0000313" key="2">
    <source>
        <dbReference type="Proteomes" id="UP001362999"/>
    </source>
</evidence>
<dbReference type="SUPFAM" id="SSF52047">
    <property type="entry name" value="RNI-like"/>
    <property type="match status" value="1"/>
</dbReference>
<dbReference type="AlphaFoldDB" id="A0AAW0B9T4"/>
<protein>
    <recommendedName>
        <fullName evidence="3">F-box domain-containing protein</fullName>
    </recommendedName>
</protein>
<sequence length="376" mass="42417">MLNIPQELTDKIIDCLHDDKPSLYLVCWAWVPATRFHIFADITLRRSWSRMMHPQYRPFVDMLATDSCTFAPFVVSLTLEDLDQTLEAELEISPLFTTLAKLKTVKALTFRRLGSLGEQPLYSFLPRLPSLTEISLQSVKLASADQLFTILEMCPSLTSLKLVSVSWELSTASAVYARRTSIRKLSIIGCPPHEFFYAFAPAHSSSRLTCTSLAIQSIVSADVENIVGLLNCTSETLVHLLLGFDGWDDDVEGLFFVHMDLANHKRLVSLRICDIQANDEPKLERLLTMIHNALRAPLLEVLELVLMCSTRSVMEEIPWGRIDNLISSLHPDSLRHVAFSFRGLYISDDTRAATVVDIMRQLRKCSASDFEVVITL</sequence>
<evidence type="ECO:0008006" key="3">
    <source>
        <dbReference type="Google" id="ProtNLM"/>
    </source>
</evidence>
<comment type="caution">
    <text evidence="1">The sequence shown here is derived from an EMBL/GenBank/DDBJ whole genome shotgun (WGS) entry which is preliminary data.</text>
</comment>